<name>A0A3P7KDN2_STRVU</name>
<proteinExistence type="predicted"/>
<gene>
    <name evidence="1" type="ORF">SVUK_LOCUS4363</name>
</gene>
<organism evidence="1 2">
    <name type="scientific">Strongylus vulgaris</name>
    <name type="common">Blood worm</name>
    <dbReference type="NCBI Taxonomy" id="40348"/>
    <lineage>
        <taxon>Eukaryota</taxon>
        <taxon>Metazoa</taxon>
        <taxon>Ecdysozoa</taxon>
        <taxon>Nematoda</taxon>
        <taxon>Chromadorea</taxon>
        <taxon>Rhabditida</taxon>
        <taxon>Rhabditina</taxon>
        <taxon>Rhabditomorpha</taxon>
        <taxon>Strongyloidea</taxon>
        <taxon>Strongylidae</taxon>
        <taxon>Strongylus</taxon>
    </lineage>
</organism>
<keyword evidence="2" id="KW-1185">Reference proteome</keyword>
<sequence>MDDWEEVHHCVKQKIVSISDTGNYTCFMKETKDIVTEVRLLVMRAKIDEPRLQLILYYNKTTRPGRLTMVWEISNVKHGFEREYVNLENL</sequence>
<evidence type="ECO:0000313" key="1">
    <source>
        <dbReference type="EMBL" id="VDM69365.1"/>
    </source>
</evidence>
<protein>
    <submittedName>
        <fullName evidence="1">Uncharacterized protein</fullName>
    </submittedName>
</protein>
<accession>A0A3P7KDN2</accession>
<dbReference type="Proteomes" id="UP000270094">
    <property type="component" value="Unassembled WGS sequence"/>
</dbReference>
<dbReference type="AlphaFoldDB" id="A0A3P7KDN2"/>
<evidence type="ECO:0000313" key="2">
    <source>
        <dbReference type="Proteomes" id="UP000270094"/>
    </source>
</evidence>
<reference evidence="1 2" key="1">
    <citation type="submission" date="2018-11" db="EMBL/GenBank/DDBJ databases">
        <authorList>
            <consortium name="Pathogen Informatics"/>
        </authorList>
    </citation>
    <scope>NUCLEOTIDE SEQUENCE [LARGE SCALE GENOMIC DNA]</scope>
</reference>
<dbReference type="EMBL" id="UYYB01011976">
    <property type="protein sequence ID" value="VDM69365.1"/>
    <property type="molecule type" value="Genomic_DNA"/>
</dbReference>